<protein>
    <submittedName>
        <fullName evidence="1">Uncharacterized protein</fullName>
    </submittedName>
</protein>
<evidence type="ECO:0000313" key="1">
    <source>
        <dbReference type="EMBL" id="WVZ91550.1"/>
    </source>
</evidence>
<keyword evidence="2" id="KW-1185">Reference proteome</keyword>
<proteinExistence type="predicted"/>
<organism evidence="1 2">
    <name type="scientific">Paspalum notatum var. saurae</name>
    <dbReference type="NCBI Taxonomy" id="547442"/>
    <lineage>
        <taxon>Eukaryota</taxon>
        <taxon>Viridiplantae</taxon>
        <taxon>Streptophyta</taxon>
        <taxon>Embryophyta</taxon>
        <taxon>Tracheophyta</taxon>
        <taxon>Spermatophyta</taxon>
        <taxon>Magnoliopsida</taxon>
        <taxon>Liliopsida</taxon>
        <taxon>Poales</taxon>
        <taxon>Poaceae</taxon>
        <taxon>PACMAD clade</taxon>
        <taxon>Panicoideae</taxon>
        <taxon>Andropogonodae</taxon>
        <taxon>Paspaleae</taxon>
        <taxon>Paspalinae</taxon>
        <taxon>Paspalum</taxon>
    </lineage>
</organism>
<dbReference type="AlphaFoldDB" id="A0AAQ3UJR3"/>
<accession>A0AAQ3UJR3</accession>
<evidence type="ECO:0000313" key="2">
    <source>
        <dbReference type="Proteomes" id="UP001341281"/>
    </source>
</evidence>
<dbReference type="Proteomes" id="UP001341281">
    <property type="component" value="Chromosome 08"/>
</dbReference>
<dbReference type="EMBL" id="CP144752">
    <property type="protein sequence ID" value="WVZ91550.1"/>
    <property type="molecule type" value="Genomic_DNA"/>
</dbReference>
<sequence length="379" mass="40672">MLSFLLEWLAGRWVEDLHLGKRLRQHGLEGLRRPLFGEHGGQESTGVHVAVAHRDHVPGSQQRSQLDGVLLPGDEGEVGRQELLHHRRDHHVGAQPVLLQERPVVDAVRLVVEEPGAVVGREVEDVAVLGALPRRPQHGARGGQHPDLVADGGGLAGLEVTRRKGVGREASTGCALGVVTTGRSGALADSCVSVRTWQWSSRLCVMSSRSGGGKRSSTPRAFTLGFLLAPSKSHGAPKSRLPTTRGSTRMRRGGASNSCCCCCCTSHTQLLISRYVNLSVTCFVVVVVVLLTPRMLVVVPDEEDDGAEELLLPPAAAATIDLGSARRIQAGVDRRRRHGEEAAATAVAGLKGSWRRTAMATAHRCKMQKFRPARPVTVS</sequence>
<gene>
    <name evidence="1" type="ORF">U9M48_037703</name>
</gene>
<name>A0AAQ3UJR3_PASNO</name>
<reference evidence="1 2" key="1">
    <citation type="submission" date="2024-02" db="EMBL/GenBank/DDBJ databases">
        <title>High-quality chromosome-scale genome assembly of Pensacola bahiagrass (Paspalum notatum Flugge var. saurae).</title>
        <authorList>
            <person name="Vega J.M."/>
            <person name="Podio M."/>
            <person name="Orjuela J."/>
            <person name="Siena L.A."/>
            <person name="Pessino S.C."/>
            <person name="Combes M.C."/>
            <person name="Mariac C."/>
            <person name="Albertini E."/>
            <person name="Pupilli F."/>
            <person name="Ortiz J.P.A."/>
            <person name="Leblanc O."/>
        </authorList>
    </citation>
    <scope>NUCLEOTIDE SEQUENCE [LARGE SCALE GENOMIC DNA]</scope>
    <source>
        <strain evidence="1">R1</strain>
        <tissue evidence="1">Leaf</tissue>
    </source>
</reference>